<accession>A0A9D1MG81</accession>
<dbReference type="InterPro" id="IPR013651">
    <property type="entry name" value="ATP-grasp_RimK-type"/>
</dbReference>
<name>A0A9D1MG81_9FIRM</name>
<organism evidence="6 7">
    <name type="scientific">Candidatus Scatosoma pullistercoris</name>
    <dbReference type="NCBI Taxonomy" id="2840934"/>
    <lineage>
        <taxon>Bacteria</taxon>
        <taxon>Bacillati</taxon>
        <taxon>Bacillota</taxon>
        <taxon>Clostridia</taxon>
        <taxon>Candidatus Scatosoma</taxon>
    </lineage>
</organism>
<evidence type="ECO:0000256" key="4">
    <source>
        <dbReference type="PROSITE-ProRule" id="PRU00409"/>
    </source>
</evidence>
<keyword evidence="2 4" id="KW-0547">Nucleotide-binding</keyword>
<evidence type="ECO:0000313" key="7">
    <source>
        <dbReference type="Proteomes" id="UP000824081"/>
    </source>
</evidence>
<dbReference type="PANTHER" id="PTHR21621:SF0">
    <property type="entry name" value="BETA-CITRYLGLUTAMATE SYNTHASE B-RELATED"/>
    <property type="match status" value="1"/>
</dbReference>
<keyword evidence="1" id="KW-0479">Metal-binding</keyword>
<dbReference type="GO" id="GO:0016879">
    <property type="term" value="F:ligase activity, forming carbon-nitrogen bonds"/>
    <property type="evidence" value="ECO:0007669"/>
    <property type="project" value="TreeGrafter"/>
</dbReference>
<dbReference type="PROSITE" id="PS50975">
    <property type="entry name" value="ATP_GRASP"/>
    <property type="match status" value="1"/>
</dbReference>
<dbReference type="SUPFAM" id="SSF56059">
    <property type="entry name" value="Glutathione synthetase ATP-binding domain-like"/>
    <property type="match status" value="1"/>
</dbReference>
<reference evidence="6" key="2">
    <citation type="journal article" date="2021" name="PeerJ">
        <title>Extensive microbial diversity within the chicken gut microbiome revealed by metagenomics and culture.</title>
        <authorList>
            <person name="Gilroy R."/>
            <person name="Ravi A."/>
            <person name="Getino M."/>
            <person name="Pursley I."/>
            <person name="Horton D.L."/>
            <person name="Alikhan N.F."/>
            <person name="Baker D."/>
            <person name="Gharbi K."/>
            <person name="Hall N."/>
            <person name="Watson M."/>
            <person name="Adriaenssens E.M."/>
            <person name="Foster-Nyarko E."/>
            <person name="Jarju S."/>
            <person name="Secka A."/>
            <person name="Antonio M."/>
            <person name="Oren A."/>
            <person name="Chaudhuri R.R."/>
            <person name="La Ragione R."/>
            <person name="Hildebrand F."/>
            <person name="Pallen M.J."/>
        </authorList>
    </citation>
    <scope>NUCLEOTIDE SEQUENCE</scope>
    <source>
        <strain evidence="6">11687</strain>
    </source>
</reference>
<dbReference type="InterPro" id="IPR004666">
    <property type="entry name" value="Rp_bS6_RimK/Lys_biosynth_LsyX"/>
</dbReference>
<evidence type="ECO:0000259" key="5">
    <source>
        <dbReference type="PROSITE" id="PS50975"/>
    </source>
</evidence>
<dbReference type="GO" id="GO:0005737">
    <property type="term" value="C:cytoplasm"/>
    <property type="evidence" value="ECO:0007669"/>
    <property type="project" value="TreeGrafter"/>
</dbReference>
<keyword evidence="6" id="KW-0436">Ligase</keyword>
<keyword evidence="3 4" id="KW-0067">ATP-binding</keyword>
<dbReference type="Gene3D" id="3.30.470.20">
    <property type="entry name" value="ATP-grasp fold, B domain"/>
    <property type="match status" value="1"/>
</dbReference>
<evidence type="ECO:0000256" key="3">
    <source>
        <dbReference type="ARBA" id="ARBA00022840"/>
    </source>
</evidence>
<sequence length="292" mass="32098">MKGIVIMNARPNGEKFYRQSERIAGALCRLGAETEIVLNGSVPAIVGAKRPTEKKTADFAVYLDKDKYLGRILEGAGIRLFNRAAAVEVCDDKLLTCLAVAPYGLPFPDCIPAPLCYTPAAKADRKFLADVAERLTFPLIVKKSFGSFGNGVRLVHGMDELVRTDEEFLYEPHFYQRFVAESSGRDFRVIVIGGKVAAAMERRAKAGEFRSNAELGAECVKAEPPEEYLRLAERAAEVLNLDYCGVDLLEGKDGPLLCEVNSNAFFEAIERATGTDVAALYAEHILRTLRGR</sequence>
<feature type="domain" description="ATP-grasp" evidence="5">
    <location>
        <begin position="97"/>
        <end position="286"/>
    </location>
</feature>
<gene>
    <name evidence="6" type="ORF">IAC57_05845</name>
</gene>
<dbReference type="GO" id="GO:0046872">
    <property type="term" value="F:metal ion binding"/>
    <property type="evidence" value="ECO:0007669"/>
    <property type="project" value="UniProtKB-KW"/>
</dbReference>
<reference evidence="6" key="1">
    <citation type="submission" date="2020-10" db="EMBL/GenBank/DDBJ databases">
        <authorList>
            <person name="Gilroy R."/>
        </authorList>
    </citation>
    <scope>NUCLEOTIDE SEQUENCE</scope>
    <source>
        <strain evidence="6">11687</strain>
    </source>
</reference>
<protein>
    <submittedName>
        <fullName evidence="6">RimK family alpha-L-glutamate ligase</fullName>
    </submittedName>
</protein>
<dbReference type="NCBIfam" id="TIGR00768">
    <property type="entry name" value="rimK_fam"/>
    <property type="match status" value="1"/>
</dbReference>
<evidence type="ECO:0000313" key="6">
    <source>
        <dbReference type="EMBL" id="HIU59611.1"/>
    </source>
</evidence>
<comment type="caution">
    <text evidence="6">The sequence shown here is derived from an EMBL/GenBank/DDBJ whole genome shotgun (WGS) entry which is preliminary data.</text>
</comment>
<dbReference type="EMBL" id="DVMZ01000156">
    <property type="protein sequence ID" value="HIU59611.1"/>
    <property type="molecule type" value="Genomic_DNA"/>
</dbReference>
<dbReference type="PANTHER" id="PTHR21621">
    <property type="entry name" value="RIBOSOMAL PROTEIN S6 MODIFICATION PROTEIN"/>
    <property type="match status" value="1"/>
</dbReference>
<evidence type="ECO:0000256" key="1">
    <source>
        <dbReference type="ARBA" id="ARBA00022723"/>
    </source>
</evidence>
<dbReference type="InterPro" id="IPR011761">
    <property type="entry name" value="ATP-grasp"/>
</dbReference>
<dbReference type="Gene3D" id="3.40.50.20">
    <property type="match status" value="1"/>
</dbReference>
<dbReference type="AlphaFoldDB" id="A0A9D1MG81"/>
<dbReference type="GO" id="GO:0005524">
    <property type="term" value="F:ATP binding"/>
    <property type="evidence" value="ECO:0007669"/>
    <property type="project" value="UniProtKB-UniRule"/>
</dbReference>
<dbReference type="Proteomes" id="UP000824081">
    <property type="component" value="Unassembled WGS sequence"/>
</dbReference>
<dbReference type="Pfam" id="PF08443">
    <property type="entry name" value="RimK"/>
    <property type="match status" value="1"/>
</dbReference>
<evidence type="ECO:0000256" key="2">
    <source>
        <dbReference type="ARBA" id="ARBA00022741"/>
    </source>
</evidence>
<proteinExistence type="predicted"/>